<accession>A0A183K5C8</accession>
<sequence length="82" mass="9447">MIAPLQPVDIKLIESEVRFLVCKRLSTVERRLLLLLLLFFLSFDLLSPSIIDRRTCRSDMTVFSNVCNKQFSVTNLARSAIM</sequence>
<organism evidence="4">
    <name type="scientific">Schistosoma curassoni</name>
    <dbReference type="NCBI Taxonomy" id="6186"/>
    <lineage>
        <taxon>Eukaryota</taxon>
        <taxon>Metazoa</taxon>
        <taxon>Spiralia</taxon>
        <taxon>Lophotrochozoa</taxon>
        <taxon>Platyhelminthes</taxon>
        <taxon>Trematoda</taxon>
        <taxon>Digenea</taxon>
        <taxon>Strigeidida</taxon>
        <taxon>Schistosomatoidea</taxon>
        <taxon>Schistosomatidae</taxon>
        <taxon>Schistosoma</taxon>
    </lineage>
</organism>
<keyword evidence="3" id="KW-1185">Reference proteome</keyword>
<keyword evidence="1" id="KW-0472">Membrane</keyword>
<evidence type="ECO:0000313" key="4">
    <source>
        <dbReference type="WBParaSite" id="SCUD_0001020101-mRNA-1"/>
    </source>
</evidence>
<dbReference type="WBParaSite" id="SCUD_0001020101-mRNA-1">
    <property type="protein sequence ID" value="SCUD_0001020101-mRNA-1"/>
    <property type="gene ID" value="SCUD_0001020101"/>
</dbReference>
<keyword evidence="1" id="KW-1133">Transmembrane helix</keyword>
<proteinExistence type="predicted"/>
<feature type="transmembrane region" description="Helical" evidence="1">
    <location>
        <begin position="32"/>
        <end position="51"/>
    </location>
</feature>
<evidence type="ECO:0000313" key="3">
    <source>
        <dbReference type="Proteomes" id="UP000279833"/>
    </source>
</evidence>
<dbReference type="Proteomes" id="UP000279833">
    <property type="component" value="Unassembled WGS sequence"/>
</dbReference>
<protein>
    <submittedName>
        <fullName evidence="2 4">Uncharacterized protein</fullName>
    </submittedName>
</protein>
<reference evidence="4" key="1">
    <citation type="submission" date="2016-06" db="UniProtKB">
        <authorList>
            <consortium name="WormBaseParasite"/>
        </authorList>
    </citation>
    <scope>IDENTIFICATION</scope>
</reference>
<reference evidence="2 3" key="2">
    <citation type="submission" date="2018-11" db="EMBL/GenBank/DDBJ databases">
        <authorList>
            <consortium name="Pathogen Informatics"/>
        </authorList>
    </citation>
    <scope>NUCLEOTIDE SEQUENCE [LARGE SCALE GENOMIC DNA]</scope>
    <source>
        <strain evidence="2">Dakar</strain>
        <strain evidence="3">Dakar, Senegal</strain>
    </source>
</reference>
<dbReference type="AlphaFoldDB" id="A0A183K5C8"/>
<keyword evidence="1" id="KW-0812">Transmembrane</keyword>
<gene>
    <name evidence="2" type="ORF">SCUD_LOCUS10201</name>
</gene>
<evidence type="ECO:0000313" key="2">
    <source>
        <dbReference type="EMBL" id="VDP38848.1"/>
    </source>
</evidence>
<evidence type="ECO:0000256" key="1">
    <source>
        <dbReference type="SAM" id="Phobius"/>
    </source>
</evidence>
<dbReference type="EMBL" id="UZAK01033642">
    <property type="protein sequence ID" value="VDP38848.1"/>
    <property type="molecule type" value="Genomic_DNA"/>
</dbReference>
<name>A0A183K5C8_9TREM</name>